<evidence type="ECO:0000313" key="2">
    <source>
        <dbReference type="EMBL" id="MDC8010980.1"/>
    </source>
</evidence>
<gene>
    <name evidence="2" type="ORF">OD750_000300</name>
</gene>
<dbReference type="RefSeq" id="WP_263544401.1">
    <property type="nucleotide sequence ID" value="NZ_JAOVZO020000001.1"/>
</dbReference>
<protein>
    <submittedName>
        <fullName evidence="2">Uncharacterized protein</fullName>
    </submittedName>
</protein>
<feature type="region of interest" description="Disordered" evidence="1">
    <location>
        <begin position="1"/>
        <end position="24"/>
    </location>
</feature>
<evidence type="ECO:0000313" key="3">
    <source>
        <dbReference type="Proteomes" id="UP001139971"/>
    </source>
</evidence>
<reference evidence="2" key="1">
    <citation type="submission" date="2023-02" db="EMBL/GenBank/DDBJ databases">
        <title>Tahibacter soli sp. nov. isolated from soil.</title>
        <authorList>
            <person name="Baek J.H."/>
            <person name="Lee J.K."/>
            <person name="Choi D.G."/>
            <person name="Jeon C.O."/>
        </authorList>
    </citation>
    <scope>NUCLEOTIDE SEQUENCE</scope>
    <source>
        <strain evidence="2">BL</strain>
    </source>
</reference>
<sequence length="54" mass="6389">MAKKYWSGDTCPKSATYGQYHDPDDKYAGTEFDRYVEKDKTFPPSKNNHHFQEK</sequence>
<dbReference type="EMBL" id="JAOVZO020000001">
    <property type="protein sequence ID" value="MDC8010980.1"/>
    <property type="molecule type" value="Genomic_DNA"/>
</dbReference>
<evidence type="ECO:0000256" key="1">
    <source>
        <dbReference type="SAM" id="MobiDB-lite"/>
    </source>
</evidence>
<dbReference type="Proteomes" id="UP001139971">
    <property type="component" value="Unassembled WGS sequence"/>
</dbReference>
<comment type="caution">
    <text evidence="2">The sequence shown here is derived from an EMBL/GenBank/DDBJ whole genome shotgun (WGS) entry which is preliminary data.</text>
</comment>
<name>A0A9X4BFF4_9GAMM</name>
<keyword evidence="3" id="KW-1185">Reference proteome</keyword>
<dbReference type="AlphaFoldDB" id="A0A9X4BFF4"/>
<proteinExistence type="predicted"/>
<organism evidence="2 3">
    <name type="scientific">Tahibacter soli</name>
    <dbReference type="NCBI Taxonomy" id="2983605"/>
    <lineage>
        <taxon>Bacteria</taxon>
        <taxon>Pseudomonadati</taxon>
        <taxon>Pseudomonadota</taxon>
        <taxon>Gammaproteobacteria</taxon>
        <taxon>Lysobacterales</taxon>
        <taxon>Rhodanobacteraceae</taxon>
        <taxon>Tahibacter</taxon>
    </lineage>
</organism>
<accession>A0A9X4BFF4</accession>